<feature type="compositionally biased region" description="Basic and acidic residues" evidence="1">
    <location>
        <begin position="74"/>
        <end position="94"/>
    </location>
</feature>
<evidence type="ECO:0000256" key="2">
    <source>
        <dbReference type="SAM" id="Phobius"/>
    </source>
</evidence>
<feature type="transmembrane region" description="Helical" evidence="2">
    <location>
        <begin position="287"/>
        <end position="305"/>
    </location>
</feature>
<evidence type="ECO:0000313" key="5">
    <source>
        <dbReference type="EMBL" id="KAF8412127.1"/>
    </source>
</evidence>
<feature type="chain" id="PRO_5032432227" description="DUF7356 domain-containing protein" evidence="3">
    <location>
        <begin position="40"/>
        <end position="380"/>
    </location>
</feature>
<dbReference type="Pfam" id="PF24053">
    <property type="entry name" value="DUF7356"/>
    <property type="match status" value="1"/>
</dbReference>
<reference evidence="5 6" key="1">
    <citation type="submission" date="2020-04" db="EMBL/GenBank/DDBJ databases">
        <title>Plant Genome Project.</title>
        <authorList>
            <person name="Zhang R.-G."/>
        </authorList>
    </citation>
    <scope>NUCLEOTIDE SEQUENCE [LARGE SCALE GENOMIC DNA]</scope>
    <source>
        <strain evidence="5">YNK0</strain>
        <tissue evidence="5">Leaf</tissue>
    </source>
</reference>
<feature type="compositionally biased region" description="Polar residues" evidence="1">
    <location>
        <begin position="57"/>
        <end position="68"/>
    </location>
</feature>
<dbReference type="AlphaFoldDB" id="A0A835DTP5"/>
<evidence type="ECO:0000256" key="1">
    <source>
        <dbReference type="SAM" id="MobiDB-lite"/>
    </source>
</evidence>
<keyword evidence="2" id="KW-0812">Transmembrane</keyword>
<feature type="region of interest" description="Disordered" evidence="1">
    <location>
        <begin position="49"/>
        <end position="171"/>
    </location>
</feature>
<gene>
    <name evidence="5" type="ORF">HHK36_000083</name>
</gene>
<feature type="region of interest" description="Disordered" evidence="1">
    <location>
        <begin position="339"/>
        <end position="380"/>
    </location>
</feature>
<evidence type="ECO:0000313" key="6">
    <source>
        <dbReference type="Proteomes" id="UP000655225"/>
    </source>
</evidence>
<dbReference type="PANTHER" id="PTHR34200">
    <property type="entry name" value="DENTIN SIALOPHOSPHOPROTEIN-LIKE ISOFORM X1"/>
    <property type="match status" value="1"/>
</dbReference>
<organism evidence="5 6">
    <name type="scientific">Tetracentron sinense</name>
    <name type="common">Spur-leaf</name>
    <dbReference type="NCBI Taxonomy" id="13715"/>
    <lineage>
        <taxon>Eukaryota</taxon>
        <taxon>Viridiplantae</taxon>
        <taxon>Streptophyta</taxon>
        <taxon>Embryophyta</taxon>
        <taxon>Tracheophyta</taxon>
        <taxon>Spermatophyta</taxon>
        <taxon>Magnoliopsida</taxon>
        <taxon>Trochodendrales</taxon>
        <taxon>Trochodendraceae</taxon>
        <taxon>Tetracentron</taxon>
    </lineage>
</organism>
<feature type="compositionally biased region" description="Basic and acidic residues" evidence="1">
    <location>
        <begin position="107"/>
        <end position="136"/>
    </location>
</feature>
<keyword evidence="6" id="KW-1185">Reference proteome</keyword>
<dbReference type="Proteomes" id="UP000655225">
    <property type="component" value="Unassembled WGS sequence"/>
</dbReference>
<keyword evidence="2" id="KW-1133">Transmembrane helix</keyword>
<keyword evidence="2" id="KW-0472">Membrane</keyword>
<dbReference type="OMA" id="YGCEIRL"/>
<dbReference type="PANTHER" id="PTHR34200:SF8">
    <property type="entry name" value="TRANSMEMBRANE PROTEIN"/>
    <property type="match status" value="1"/>
</dbReference>
<feature type="domain" description="DUF7356" evidence="4">
    <location>
        <begin position="155"/>
        <end position="260"/>
    </location>
</feature>
<dbReference type="InterPro" id="IPR055780">
    <property type="entry name" value="DUF7356"/>
</dbReference>
<keyword evidence="3" id="KW-0732">Signal</keyword>
<feature type="signal peptide" evidence="3">
    <location>
        <begin position="1"/>
        <end position="39"/>
    </location>
</feature>
<evidence type="ECO:0000259" key="4">
    <source>
        <dbReference type="Pfam" id="PF24053"/>
    </source>
</evidence>
<protein>
    <recommendedName>
        <fullName evidence="4">DUF7356 domain-containing protein</fullName>
    </recommendedName>
</protein>
<sequence>MRLGFSCTGKKVASRKMERSRLFLLIFALSLLVIDCSDTELEVKKSKGLNDKLDGNSFLSSNDNNGGSKSVVDPLKDEQEKKDEEKKGAIKNDPGKNNSSKQLPLEETPKDGTNKESPGKGESKKKTSKEDSESKVVPKKGNKEVGSVHSNPLRKESFQGEDCGSSNTSTCTDEKNNLTACLRVPGDESQEHSLFIQYKGKGPLTVMISAPDFVQLENKTVQFQKKEDKKVKVSIGEVGNETVILLKAGKGLCNLDFSDLVRQNSVEKTGFSPQPTDIKPPIRTSSIVYISFGALLVLASAWMYVRFRRRHLPSNGARYQKLPVSSVRKTDSYVTNGWDNSWGDSWDDEEAPKTPAIPVTPSLSSKGLASRRFSKEGRKD</sequence>
<accession>A0A835DTP5</accession>
<dbReference type="OrthoDB" id="1936430at2759"/>
<name>A0A835DTP5_TETSI</name>
<comment type="caution">
    <text evidence="5">The sequence shown here is derived from an EMBL/GenBank/DDBJ whole genome shotgun (WGS) entry which is preliminary data.</text>
</comment>
<dbReference type="EMBL" id="JABCRI010000001">
    <property type="protein sequence ID" value="KAF8412127.1"/>
    <property type="molecule type" value="Genomic_DNA"/>
</dbReference>
<proteinExistence type="predicted"/>
<evidence type="ECO:0000256" key="3">
    <source>
        <dbReference type="SAM" id="SignalP"/>
    </source>
</evidence>